<feature type="transmembrane region" description="Helical" evidence="1">
    <location>
        <begin position="76"/>
        <end position="95"/>
    </location>
</feature>
<accession>A0A845QIT7</accession>
<comment type="caution">
    <text evidence="2">The sequence shown here is derived from an EMBL/GenBank/DDBJ whole genome shotgun (WGS) entry which is preliminary data.</text>
</comment>
<name>A0A845QIT7_9HYPH</name>
<dbReference type="InterPro" id="IPR010865">
    <property type="entry name" value="DUF1499"/>
</dbReference>
<dbReference type="Pfam" id="PF07386">
    <property type="entry name" value="DUF1499"/>
    <property type="match status" value="1"/>
</dbReference>
<reference evidence="2 3" key="1">
    <citation type="journal article" date="2016" name="Int. J. Syst. Evol. Microbiol.">
        <title>Pyruvatibacter mobilis gen. nov., sp. nov., a marine bacterium from the culture broth of Picochlorum sp. 122.</title>
        <authorList>
            <person name="Wang G."/>
            <person name="Tang M."/>
            <person name="Wu H."/>
            <person name="Dai S."/>
            <person name="Li T."/>
            <person name="Chen C."/>
            <person name="He H."/>
            <person name="Fan J."/>
            <person name="Xiang W."/>
            <person name="Li X."/>
        </authorList>
    </citation>
    <scope>NUCLEOTIDE SEQUENCE [LARGE SCALE GENOMIC DNA]</scope>
    <source>
        <strain evidence="2 3">GYP-11</strain>
    </source>
</reference>
<organism evidence="2 3">
    <name type="scientific">Pyruvatibacter mobilis</name>
    <dbReference type="NCBI Taxonomy" id="1712261"/>
    <lineage>
        <taxon>Bacteria</taxon>
        <taxon>Pseudomonadati</taxon>
        <taxon>Pseudomonadota</taxon>
        <taxon>Alphaproteobacteria</taxon>
        <taxon>Hyphomicrobiales</taxon>
        <taxon>Parvibaculaceae</taxon>
        <taxon>Pyruvatibacter</taxon>
    </lineage>
</organism>
<keyword evidence="1" id="KW-0472">Membrane</keyword>
<dbReference type="AlphaFoldDB" id="A0A845QIT7"/>
<protein>
    <submittedName>
        <fullName evidence="2">DUF1499 domain-containing protein</fullName>
    </submittedName>
</protein>
<sequence>MSDASRSRIAGLSLRFVIAGIIVAVIALLLTRFGVLHFRSGLIGVAGGMLVVGAGTLLGIIGIIRGVMGKPGLAPSAIAAVAGIVILAVPVSNALGGGSVPPIHDISTDLETPPDFVSVVALRGEDSNPLTRTEPADLAEQQRAAYPQLQTLIVEDDIATVFAAALEEATAQGWDIVDAAEPENGEAGRIEATDTTLLFGFKDDVVIRIADDGPDRTLVDMRSVSRVGISDLGKNAARIEGFFDGLKGRL</sequence>
<dbReference type="OrthoDB" id="1523552at2"/>
<evidence type="ECO:0000256" key="1">
    <source>
        <dbReference type="SAM" id="Phobius"/>
    </source>
</evidence>
<keyword evidence="1" id="KW-0812">Transmembrane</keyword>
<dbReference type="Proteomes" id="UP000470384">
    <property type="component" value="Unassembled WGS sequence"/>
</dbReference>
<dbReference type="EMBL" id="WXYQ01000018">
    <property type="protein sequence ID" value="NBG97141.1"/>
    <property type="molecule type" value="Genomic_DNA"/>
</dbReference>
<evidence type="ECO:0000313" key="3">
    <source>
        <dbReference type="Proteomes" id="UP000470384"/>
    </source>
</evidence>
<feature type="transmembrane region" description="Helical" evidence="1">
    <location>
        <begin position="12"/>
        <end position="35"/>
    </location>
</feature>
<feature type="transmembrane region" description="Helical" evidence="1">
    <location>
        <begin position="41"/>
        <end position="64"/>
    </location>
</feature>
<gene>
    <name evidence="2" type="ORF">GTQ45_15495</name>
</gene>
<proteinExistence type="predicted"/>
<keyword evidence="3" id="KW-1185">Reference proteome</keyword>
<keyword evidence="1" id="KW-1133">Transmembrane helix</keyword>
<evidence type="ECO:0000313" key="2">
    <source>
        <dbReference type="EMBL" id="NBG97141.1"/>
    </source>
</evidence>
<dbReference type="RefSeq" id="WP_160589082.1">
    <property type="nucleotide sequence ID" value="NZ_BMHN01000001.1"/>
</dbReference>
<dbReference type="GeneID" id="300655292"/>